<name>A0ACB8T7Q1_9AGAM</name>
<protein>
    <submittedName>
        <fullName evidence="1">Uncharacterized protein</fullName>
    </submittedName>
</protein>
<dbReference type="EMBL" id="MU277197">
    <property type="protein sequence ID" value="KAI0064819.1"/>
    <property type="molecule type" value="Genomic_DNA"/>
</dbReference>
<accession>A0ACB8T7Q1</accession>
<evidence type="ECO:0000313" key="2">
    <source>
        <dbReference type="Proteomes" id="UP000814140"/>
    </source>
</evidence>
<comment type="caution">
    <text evidence="1">The sequence shown here is derived from an EMBL/GenBank/DDBJ whole genome shotgun (WGS) entry which is preliminary data.</text>
</comment>
<reference evidence="1" key="2">
    <citation type="journal article" date="2022" name="New Phytol.">
        <title>Evolutionary transition to the ectomycorrhizal habit in the genomes of a hyperdiverse lineage of mushroom-forming fungi.</title>
        <authorList>
            <person name="Looney B."/>
            <person name="Miyauchi S."/>
            <person name="Morin E."/>
            <person name="Drula E."/>
            <person name="Courty P.E."/>
            <person name="Kohler A."/>
            <person name="Kuo A."/>
            <person name="LaButti K."/>
            <person name="Pangilinan J."/>
            <person name="Lipzen A."/>
            <person name="Riley R."/>
            <person name="Andreopoulos W."/>
            <person name="He G."/>
            <person name="Johnson J."/>
            <person name="Nolan M."/>
            <person name="Tritt A."/>
            <person name="Barry K.W."/>
            <person name="Grigoriev I.V."/>
            <person name="Nagy L.G."/>
            <person name="Hibbett D."/>
            <person name="Henrissat B."/>
            <person name="Matheny P.B."/>
            <person name="Labbe J."/>
            <person name="Martin F.M."/>
        </authorList>
    </citation>
    <scope>NUCLEOTIDE SEQUENCE</scope>
    <source>
        <strain evidence="1">HHB10654</strain>
    </source>
</reference>
<reference evidence="1" key="1">
    <citation type="submission" date="2021-03" db="EMBL/GenBank/DDBJ databases">
        <authorList>
            <consortium name="DOE Joint Genome Institute"/>
            <person name="Ahrendt S."/>
            <person name="Looney B.P."/>
            <person name="Miyauchi S."/>
            <person name="Morin E."/>
            <person name="Drula E."/>
            <person name="Courty P.E."/>
            <person name="Chicoki N."/>
            <person name="Fauchery L."/>
            <person name="Kohler A."/>
            <person name="Kuo A."/>
            <person name="Labutti K."/>
            <person name="Pangilinan J."/>
            <person name="Lipzen A."/>
            <person name="Riley R."/>
            <person name="Andreopoulos W."/>
            <person name="He G."/>
            <person name="Johnson J."/>
            <person name="Barry K.W."/>
            <person name="Grigoriev I.V."/>
            <person name="Nagy L."/>
            <person name="Hibbett D."/>
            <person name="Henrissat B."/>
            <person name="Matheny P.B."/>
            <person name="Labbe J."/>
            <person name="Martin F."/>
        </authorList>
    </citation>
    <scope>NUCLEOTIDE SEQUENCE</scope>
    <source>
        <strain evidence="1">HHB10654</strain>
    </source>
</reference>
<keyword evidence="2" id="KW-1185">Reference proteome</keyword>
<organism evidence="1 2">
    <name type="scientific">Artomyces pyxidatus</name>
    <dbReference type="NCBI Taxonomy" id="48021"/>
    <lineage>
        <taxon>Eukaryota</taxon>
        <taxon>Fungi</taxon>
        <taxon>Dikarya</taxon>
        <taxon>Basidiomycota</taxon>
        <taxon>Agaricomycotina</taxon>
        <taxon>Agaricomycetes</taxon>
        <taxon>Russulales</taxon>
        <taxon>Auriscalpiaceae</taxon>
        <taxon>Artomyces</taxon>
    </lineage>
</organism>
<gene>
    <name evidence="1" type="ORF">BV25DRAFT_1836670</name>
</gene>
<dbReference type="Proteomes" id="UP000814140">
    <property type="component" value="Unassembled WGS sequence"/>
</dbReference>
<evidence type="ECO:0000313" key="1">
    <source>
        <dbReference type="EMBL" id="KAI0064819.1"/>
    </source>
</evidence>
<proteinExistence type="predicted"/>
<sequence>MPHLSVLFRVTPVDLTNRTLTSRTQWHPRNIRRQDWDVLVWKRVHNPYPSYIHGFTRAATIRLVGNISRRGFSPISGGMMFVLEKPKLAMEEARLYWDSVRVFARKFVRARADGRLDLIRVGIMNPTGGIAIVIRNSDNFGFPEGFFDDAANLTSLVTVGVSISHTITQYGDHSFLCHLRKMVRILPGPYSADTITYRRKSRHPNLHAELPHLPKYPYIVHVRGRNTLSSRYPMLLSDLFFPSCGDLGNSNFANNVEWELDADEPELGDIASSGIEHIPEGRLLTITRPKLNLDDASAYWDNVAWTATRLVHDRVKDTANTVAVGLYRKSLAGIRVLVPMAPDDPIQRTFDAIDLLMAHLEDEDGSHSFIAVMTKCRKVLSAPYSSEAREFNLMNTDQQISYALGKKPMSTVICSIAPLLHSM</sequence>